<organism evidence="1 2">
    <name type="scientific">Sphaeroforma arctica JP610</name>
    <dbReference type="NCBI Taxonomy" id="667725"/>
    <lineage>
        <taxon>Eukaryota</taxon>
        <taxon>Ichthyosporea</taxon>
        <taxon>Ichthyophonida</taxon>
        <taxon>Sphaeroforma</taxon>
    </lineage>
</organism>
<dbReference type="GeneID" id="25910587"/>
<gene>
    <name evidence="1" type="ORF">SARC_10083</name>
</gene>
<accession>A0A0L0FLU7</accession>
<evidence type="ECO:0000313" key="1">
    <source>
        <dbReference type="EMBL" id="KNC77456.1"/>
    </source>
</evidence>
<sequence>MQISVLVAKLEAVYERLDDLQQALDSIGSASTGVGAMDKQLSARRAQLLALYAKIDKLEVFMRVVKETVVEMTYAMESTERKHAARKALTAPAAKSNKFMDFIGRAMQSTATRGRDSEPLGPIVVPEVWTTENYFTPSLTAD</sequence>
<dbReference type="Proteomes" id="UP000054560">
    <property type="component" value="Unassembled WGS sequence"/>
</dbReference>
<dbReference type="RefSeq" id="XP_014151358.1">
    <property type="nucleotide sequence ID" value="XM_014295883.1"/>
</dbReference>
<proteinExistence type="predicted"/>
<name>A0A0L0FLU7_9EUKA</name>
<evidence type="ECO:0000313" key="2">
    <source>
        <dbReference type="Proteomes" id="UP000054560"/>
    </source>
</evidence>
<dbReference type="AlphaFoldDB" id="A0A0L0FLU7"/>
<reference evidence="1 2" key="1">
    <citation type="submission" date="2011-02" db="EMBL/GenBank/DDBJ databases">
        <title>The Genome Sequence of Sphaeroforma arctica JP610.</title>
        <authorList>
            <consortium name="The Broad Institute Genome Sequencing Platform"/>
            <person name="Russ C."/>
            <person name="Cuomo C."/>
            <person name="Young S.K."/>
            <person name="Zeng Q."/>
            <person name="Gargeya S."/>
            <person name="Alvarado L."/>
            <person name="Berlin A."/>
            <person name="Chapman S.B."/>
            <person name="Chen Z."/>
            <person name="Freedman E."/>
            <person name="Gellesch M."/>
            <person name="Goldberg J."/>
            <person name="Griggs A."/>
            <person name="Gujja S."/>
            <person name="Heilman E."/>
            <person name="Heiman D."/>
            <person name="Howarth C."/>
            <person name="Mehta T."/>
            <person name="Neiman D."/>
            <person name="Pearson M."/>
            <person name="Roberts A."/>
            <person name="Saif S."/>
            <person name="Shea T."/>
            <person name="Shenoy N."/>
            <person name="Sisk P."/>
            <person name="Stolte C."/>
            <person name="Sykes S."/>
            <person name="White J."/>
            <person name="Yandava C."/>
            <person name="Burger G."/>
            <person name="Gray M.W."/>
            <person name="Holland P.W.H."/>
            <person name="King N."/>
            <person name="Lang F.B.F."/>
            <person name="Roger A.J."/>
            <person name="Ruiz-Trillo I."/>
            <person name="Haas B."/>
            <person name="Nusbaum C."/>
            <person name="Birren B."/>
        </authorList>
    </citation>
    <scope>NUCLEOTIDE SEQUENCE [LARGE SCALE GENOMIC DNA]</scope>
    <source>
        <strain evidence="1 2">JP610</strain>
    </source>
</reference>
<keyword evidence="2" id="KW-1185">Reference proteome</keyword>
<dbReference type="EMBL" id="KQ242727">
    <property type="protein sequence ID" value="KNC77456.1"/>
    <property type="molecule type" value="Genomic_DNA"/>
</dbReference>
<protein>
    <submittedName>
        <fullName evidence="1">Uncharacterized protein</fullName>
    </submittedName>
</protein>